<comment type="cofactor">
    <cofactor evidence="1">
        <name>Mg(2+)</name>
        <dbReference type="ChEBI" id="CHEBI:18420"/>
    </cofactor>
</comment>
<dbReference type="AlphaFoldDB" id="A0A1I8GJX1"/>
<evidence type="ECO:0000256" key="4">
    <source>
        <dbReference type="ARBA" id="ARBA00022801"/>
    </source>
</evidence>
<proteinExistence type="inferred from homology"/>
<dbReference type="FunFam" id="3.40.50.1000:FF:000055">
    <property type="entry name" value="Haloacid dehalogenase-like hydrolase family protein"/>
    <property type="match status" value="1"/>
</dbReference>
<evidence type="ECO:0000256" key="8">
    <source>
        <dbReference type="ARBA" id="ARBA00083904"/>
    </source>
</evidence>
<dbReference type="Gene3D" id="3.40.50.1000">
    <property type="entry name" value="HAD superfamily/HAD-like"/>
    <property type="match status" value="1"/>
</dbReference>
<dbReference type="SFLD" id="SFLDS00003">
    <property type="entry name" value="Haloacid_Dehalogenase"/>
    <property type="match status" value="1"/>
</dbReference>
<evidence type="ECO:0000256" key="6">
    <source>
        <dbReference type="ARBA" id="ARBA00052504"/>
    </source>
</evidence>
<evidence type="ECO:0000256" key="5">
    <source>
        <dbReference type="ARBA" id="ARBA00022842"/>
    </source>
</evidence>
<dbReference type="SFLD" id="SFLDG01129">
    <property type="entry name" value="C1.5:_HAD__Beta-PGM__Phosphata"/>
    <property type="match status" value="1"/>
</dbReference>
<dbReference type="Proteomes" id="UP000095280">
    <property type="component" value="Unplaced"/>
</dbReference>
<dbReference type="InterPro" id="IPR023214">
    <property type="entry name" value="HAD_sf"/>
</dbReference>
<dbReference type="SUPFAM" id="SSF56784">
    <property type="entry name" value="HAD-like"/>
    <property type="match status" value="1"/>
</dbReference>
<dbReference type="Gene3D" id="1.10.150.240">
    <property type="entry name" value="Putative phosphatase, domain 2"/>
    <property type="match status" value="1"/>
</dbReference>
<dbReference type="NCBIfam" id="TIGR01509">
    <property type="entry name" value="HAD-SF-IA-v3"/>
    <property type="match status" value="1"/>
</dbReference>
<reference evidence="10" key="1">
    <citation type="submission" date="2016-11" db="UniProtKB">
        <authorList>
            <consortium name="WormBaseParasite"/>
        </authorList>
    </citation>
    <scope>IDENTIFICATION</scope>
</reference>
<dbReference type="WBParaSite" id="maker-uti_cns_0002087-snap-gene-0.3-mRNA-1">
    <property type="protein sequence ID" value="maker-uti_cns_0002087-snap-gene-0.3-mRNA-1"/>
    <property type="gene ID" value="maker-uti_cns_0002087-snap-gene-0.3"/>
</dbReference>
<keyword evidence="5" id="KW-0460">Magnesium</keyword>
<dbReference type="GO" id="GO:1990738">
    <property type="term" value="F:pseudouridine 5'-phosphatase activity"/>
    <property type="evidence" value="ECO:0007669"/>
    <property type="project" value="UniProtKB-EC"/>
</dbReference>
<organism evidence="9 10">
    <name type="scientific">Macrostomum lignano</name>
    <dbReference type="NCBI Taxonomy" id="282301"/>
    <lineage>
        <taxon>Eukaryota</taxon>
        <taxon>Metazoa</taxon>
        <taxon>Spiralia</taxon>
        <taxon>Lophotrochozoa</taxon>
        <taxon>Platyhelminthes</taxon>
        <taxon>Rhabditophora</taxon>
        <taxon>Macrostomorpha</taxon>
        <taxon>Macrostomida</taxon>
        <taxon>Macrostomidae</taxon>
        <taxon>Macrostomum</taxon>
    </lineage>
</organism>
<evidence type="ECO:0000256" key="1">
    <source>
        <dbReference type="ARBA" id="ARBA00001946"/>
    </source>
</evidence>
<comment type="catalytic activity">
    <reaction evidence="6">
        <text>psi-UMP + H2O = pseudouridine + phosphate</text>
        <dbReference type="Rhea" id="RHEA:10944"/>
        <dbReference type="ChEBI" id="CHEBI:15377"/>
        <dbReference type="ChEBI" id="CHEBI:17802"/>
        <dbReference type="ChEBI" id="CHEBI:43474"/>
        <dbReference type="ChEBI" id="CHEBI:58380"/>
        <dbReference type="EC" id="3.1.3.96"/>
    </reaction>
</comment>
<evidence type="ECO:0000256" key="2">
    <source>
        <dbReference type="ARBA" id="ARBA00006171"/>
    </source>
</evidence>
<dbReference type="PANTHER" id="PTHR18901:SF38">
    <property type="entry name" value="PSEUDOURIDINE-5'-PHOSPHATASE"/>
    <property type="match status" value="1"/>
</dbReference>
<keyword evidence="4" id="KW-0378">Hydrolase</keyword>
<evidence type="ECO:0000256" key="3">
    <source>
        <dbReference type="ARBA" id="ARBA00022723"/>
    </source>
</evidence>
<accession>A0A1I8GJX1</accession>
<dbReference type="Pfam" id="PF00702">
    <property type="entry name" value="Hydrolase"/>
    <property type="match status" value="1"/>
</dbReference>
<dbReference type="InterPro" id="IPR006439">
    <property type="entry name" value="HAD-SF_hydro_IA"/>
</dbReference>
<evidence type="ECO:0000313" key="9">
    <source>
        <dbReference type="Proteomes" id="UP000095280"/>
    </source>
</evidence>
<sequence length="238" mass="26215">MTTNSSSITHAIFDMDGLLIDTESVYTDCYNKFCAQFGKQFTWEIKQKQMGRPPNESAKIIIDHLDLPITVEQHHEMINTMLLKEFPHSKIMPGVNCLLEHLWQHQVPMCIATGSDQTGFDVKVGGRPELLSKFHHWVLAGSDPAVGHGKPAPDCFLVAADRFDPTPIDPARVLVFEDAPNGVEAALAAGMKVVWCPDPRADTSVHAGNPSVTVLRSLEDFQPETFGLPPFPTGDPSE</sequence>
<dbReference type="InterPro" id="IPR023198">
    <property type="entry name" value="PGP-like_dom2"/>
</dbReference>
<keyword evidence="9" id="KW-1185">Reference proteome</keyword>
<evidence type="ECO:0000313" key="10">
    <source>
        <dbReference type="WBParaSite" id="maker-uti_cns_0002087-snap-gene-0.3-mRNA-1"/>
    </source>
</evidence>
<protein>
    <recommendedName>
        <fullName evidence="7">pseudouridine 5'-phosphatase</fullName>
        <ecNumber evidence="7">3.1.3.96</ecNumber>
    </recommendedName>
    <alternativeName>
        <fullName evidence="8">Pseudouridine-5'-monophosphatase</fullName>
    </alternativeName>
</protein>
<comment type="similarity">
    <text evidence="2">Belongs to the HAD-like hydrolase superfamily. CbbY/CbbZ/Gph/YieH family.</text>
</comment>
<evidence type="ECO:0000256" key="7">
    <source>
        <dbReference type="ARBA" id="ARBA00066578"/>
    </source>
</evidence>
<dbReference type="EC" id="3.1.3.96" evidence="7"/>
<dbReference type="InterPro" id="IPR036412">
    <property type="entry name" value="HAD-like_sf"/>
</dbReference>
<dbReference type="PANTHER" id="PTHR18901">
    <property type="entry name" value="2-DEOXYGLUCOSE-6-PHOSPHATE PHOSPHATASE 2"/>
    <property type="match status" value="1"/>
</dbReference>
<dbReference type="FunFam" id="1.10.150.240:FF:000001">
    <property type="entry name" value="Haloacid dehalogenase-like hydrolase domain"/>
    <property type="match status" value="1"/>
</dbReference>
<dbReference type="GO" id="GO:0046872">
    <property type="term" value="F:metal ion binding"/>
    <property type="evidence" value="ECO:0007669"/>
    <property type="project" value="UniProtKB-KW"/>
</dbReference>
<keyword evidence="3" id="KW-0479">Metal-binding</keyword>
<name>A0A1I8GJX1_9PLAT</name>